<protein>
    <recommendedName>
        <fullName evidence="4">DnaT DNA-binding domain-containing protein</fullName>
    </recommendedName>
</protein>
<feature type="region of interest" description="Disordered" evidence="1">
    <location>
        <begin position="95"/>
        <end position="170"/>
    </location>
</feature>
<name>A0A5M9IYH0_9PSED</name>
<gene>
    <name evidence="2" type="ORF">FX985_00615</name>
</gene>
<dbReference type="RefSeq" id="WP_150292428.1">
    <property type="nucleotide sequence ID" value="NZ_VTFH01000001.1"/>
</dbReference>
<feature type="compositionally biased region" description="Polar residues" evidence="1">
    <location>
        <begin position="108"/>
        <end position="125"/>
    </location>
</feature>
<accession>A0A5M9IYH0</accession>
<reference evidence="2 3" key="1">
    <citation type="journal article" date="2018" name="Plant Biotechnol. Rep.">
        <title>Diversity and antifungal activity of endophytic bacteria associated with Panax ginseng seedlings.</title>
        <authorList>
            <person name="Park J.M."/>
            <person name="Hong C.E."/>
            <person name="Jo S.H."/>
        </authorList>
    </citation>
    <scope>NUCLEOTIDE SEQUENCE [LARGE SCALE GENOMIC DNA]</scope>
    <source>
        <strain evidence="2 3">PgKB38</strain>
    </source>
</reference>
<evidence type="ECO:0000256" key="1">
    <source>
        <dbReference type="SAM" id="MobiDB-lite"/>
    </source>
</evidence>
<evidence type="ECO:0000313" key="2">
    <source>
        <dbReference type="EMBL" id="KAA8560565.1"/>
    </source>
</evidence>
<evidence type="ECO:0000313" key="3">
    <source>
        <dbReference type="Proteomes" id="UP000323425"/>
    </source>
</evidence>
<proteinExistence type="predicted"/>
<dbReference type="AlphaFoldDB" id="A0A5M9IYH0"/>
<comment type="caution">
    <text evidence="2">The sequence shown here is derived from an EMBL/GenBank/DDBJ whole genome shotgun (WGS) entry which is preliminary data.</text>
</comment>
<sequence>MDWFRMYGEFATDPKVQMMSEAMQRRLVMLFCLECSNGIETFHVTERATSIAFALRVSDEVLAETKVVFLAKGFINDDWTLRNWSTRQYESDSSTARVKAWRDKKKQQAQQGETLQKRSSNAQEQNRTDTEQNKNPLNPPAAENEKPDADPEPLAGPKPKRKSRLPEPFNLTGDMRKWAIERAPAVNLVNETEKFVNYWRGSGGTKADWPATWRTWFLKAQEDANRRLNGPQRTGNPPLDMASTDWALEPIL</sequence>
<dbReference type="EMBL" id="VTFH01000001">
    <property type="protein sequence ID" value="KAA8560565.1"/>
    <property type="molecule type" value="Genomic_DNA"/>
</dbReference>
<evidence type="ECO:0008006" key="4">
    <source>
        <dbReference type="Google" id="ProtNLM"/>
    </source>
</evidence>
<organism evidence="2 3">
    <name type="scientific">Pseudomonas extremaustralis</name>
    <dbReference type="NCBI Taxonomy" id="359110"/>
    <lineage>
        <taxon>Bacteria</taxon>
        <taxon>Pseudomonadati</taxon>
        <taxon>Pseudomonadota</taxon>
        <taxon>Gammaproteobacteria</taxon>
        <taxon>Pseudomonadales</taxon>
        <taxon>Pseudomonadaceae</taxon>
        <taxon>Pseudomonas</taxon>
    </lineage>
</organism>
<dbReference type="Proteomes" id="UP000323425">
    <property type="component" value="Unassembled WGS sequence"/>
</dbReference>